<evidence type="ECO:0000256" key="1">
    <source>
        <dbReference type="ARBA" id="ARBA00022737"/>
    </source>
</evidence>
<dbReference type="FunFam" id="1.10.10.440:FF:000029">
    <property type="entry name" value="Uncharacterized protein, isoform B"/>
    <property type="match status" value="1"/>
</dbReference>
<feature type="domain" description="WW" evidence="4">
    <location>
        <begin position="111"/>
        <end position="140"/>
    </location>
</feature>
<dbReference type="InterPro" id="IPR002713">
    <property type="entry name" value="FF_domain"/>
</dbReference>
<evidence type="ECO:0008006" key="8">
    <source>
        <dbReference type="Google" id="ProtNLM"/>
    </source>
</evidence>
<feature type="compositionally biased region" description="Basic and acidic residues" evidence="3">
    <location>
        <begin position="134"/>
        <end position="149"/>
    </location>
</feature>
<dbReference type="InterPro" id="IPR057565">
    <property type="entry name" value="WW_TCRG1_3rd"/>
</dbReference>
<feature type="compositionally biased region" description="Gly residues" evidence="3">
    <location>
        <begin position="233"/>
        <end position="242"/>
    </location>
</feature>
<proteinExistence type="predicted"/>
<keyword evidence="2" id="KW-0175">Coiled coil</keyword>
<dbReference type="OrthoDB" id="63972at2759"/>
<feature type="domain" description="FF" evidence="5">
    <location>
        <begin position="337"/>
        <end position="392"/>
    </location>
</feature>
<dbReference type="FunFam" id="1.10.10.440:FF:000001">
    <property type="entry name" value="Transcription elongation regulator 1 like"/>
    <property type="match status" value="1"/>
</dbReference>
<dbReference type="InterPro" id="IPR036020">
    <property type="entry name" value="WW_dom_sf"/>
</dbReference>
<dbReference type="PROSITE" id="PS50020">
    <property type="entry name" value="WW_DOMAIN_2"/>
    <property type="match status" value="1"/>
</dbReference>
<gene>
    <name evidence="6" type="ORF">J437_LFUL017400</name>
</gene>
<accession>A0A8K0KLQ3</accession>
<feature type="compositionally biased region" description="Low complexity" evidence="3">
    <location>
        <begin position="157"/>
        <end position="184"/>
    </location>
</feature>
<feature type="region of interest" description="Disordered" evidence="3">
    <location>
        <begin position="40"/>
        <end position="114"/>
    </location>
</feature>
<dbReference type="PANTHER" id="PTHR15377:SF3">
    <property type="entry name" value="WW DOMAIN-CONTAINING PROTEIN"/>
    <property type="match status" value="1"/>
</dbReference>
<dbReference type="GO" id="GO:0005634">
    <property type="term" value="C:nucleus"/>
    <property type="evidence" value="ECO:0007669"/>
    <property type="project" value="TreeGrafter"/>
</dbReference>
<evidence type="ECO:0000256" key="2">
    <source>
        <dbReference type="SAM" id="Coils"/>
    </source>
</evidence>
<dbReference type="SUPFAM" id="SSF81698">
    <property type="entry name" value="FF domain"/>
    <property type="match status" value="2"/>
</dbReference>
<dbReference type="Pfam" id="PF23517">
    <property type="entry name" value="WW_TCERG1"/>
    <property type="match status" value="1"/>
</dbReference>
<feature type="non-terminal residue" evidence="6">
    <location>
        <position position="1"/>
    </location>
</feature>
<feature type="compositionally biased region" description="Basic and acidic residues" evidence="3">
    <location>
        <begin position="68"/>
        <end position="87"/>
    </location>
</feature>
<dbReference type="PROSITE" id="PS51676">
    <property type="entry name" value="FF"/>
    <property type="match status" value="2"/>
</dbReference>
<dbReference type="SUPFAM" id="SSF51045">
    <property type="entry name" value="WW domain"/>
    <property type="match status" value="1"/>
</dbReference>
<feature type="compositionally biased region" description="Basic and acidic residues" evidence="3">
    <location>
        <begin position="198"/>
        <end position="226"/>
    </location>
</feature>
<dbReference type="FunFam" id="2.20.70.10:FF:000049">
    <property type="entry name" value="Transcription elongation regulator 1-like"/>
    <property type="match status" value="1"/>
</dbReference>
<keyword evidence="1" id="KW-0677">Repeat</keyword>
<name>A0A8K0KLQ3_LADFU</name>
<reference evidence="6" key="1">
    <citation type="submission" date="2013-04" db="EMBL/GenBank/DDBJ databases">
        <authorList>
            <person name="Qu J."/>
            <person name="Murali S.C."/>
            <person name="Bandaranaike D."/>
            <person name="Bellair M."/>
            <person name="Blankenburg K."/>
            <person name="Chao H."/>
            <person name="Dinh H."/>
            <person name="Doddapaneni H."/>
            <person name="Downs B."/>
            <person name="Dugan-Rocha S."/>
            <person name="Elkadiri S."/>
            <person name="Gnanaolivu R.D."/>
            <person name="Hernandez B."/>
            <person name="Javaid M."/>
            <person name="Jayaseelan J.C."/>
            <person name="Lee S."/>
            <person name="Li M."/>
            <person name="Ming W."/>
            <person name="Munidasa M."/>
            <person name="Muniz J."/>
            <person name="Nguyen L."/>
            <person name="Ongeri F."/>
            <person name="Osuji N."/>
            <person name="Pu L.-L."/>
            <person name="Puazo M."/>
            <person name="Qu C."/>
            <person name="Quiroz J."/>
            <person name="Raj R."/>
            <person name="Weissenberger G."/>
            <person name="Xin Y."/>
            <person name="Zou X."/>
            <person name="Han Y."/>
            <person name="Richards S."/>
            <person name="Worley K."/>
            <person name="Muzny D."/>
            <person name="Gibbs R."/>
        </authorList>
    </citation>
    <scope>NUCLEOTIDE SEQUENCE</scope>
    <source>
        <strain evidence="6">Sampled in the wild</strain>
    </source>
</reference>
<feature type="domain" description="FF" evidence="5">
    <location>
        <begin position="272"/>
        <end position="325"/>
    </location>
</feature>
<evidence type="ECO:0000259" key="4">
    <source>
        <dbReference type="PROSITE" id="PS50020"/>
    </source>
</evidence>
<dbReference type="GO" id="GO:0003712">
    <property type="term" value="F:transcription coregulator activity"/>
    <property type="evidence" value="ECO:0007669"/>
    <property type="project" value="TreeGrafter"/>
</dbReference>
<dbReference type="CDD" id="cd00201">
    <property type="entry name" value="WW"/>
    <property type="match status" value="1"/>
</dbReference>
<evidence type="ECO:0000256" key="3">
    <source>
        <dbReference type="SAM" id="MobiDB-lite"/>
    </source>
</evidence>
<dbReference type="Proteomes" id="UP000792457">
    <property type="component" value="Unassembled WGS sequence"/>
</dbReference>
<dbReference type="Gene3D" id="2.20.70.10">
    <property type="match status" value="1"/>
</dbReference>
<feature type="compositionally biased region" description="Gly residues" evidence="3">
    <location>
        <begin position="185"/>
        <end position="195"/>
    </location>
</feature>
<dbReference type="InterPro" id="IPR036517">
    <property type="entry name" value="FF_domain_sf"/>
</dbReference>
<feature type="region of interest" description="Disordered" evidence="3">
    <location>
        <begin position="126"/>
        <end position="251"/>
    </location>
</feature>
<dbReference type="PANTHER" id="PTHR15377">
    <property type="entry name" value="TRANSCRIPTION ELONGATION REGULATOR 1"/>
    <property type="match status" value="1"/>
</dbReference>
<keyword evidence="7" id="KW-1185">Reference proteome</keyword>
<dbReference type="InterPro" id="IPR001202">
    <property type="entry name" value="WW_dom"/>
</dbReference>
<feature type="compositionally biased region" description="Acidic residues" evidence="3">
    <location>
        <begin position="52"/>
        <end position="67"/>
    </location>
</feature>
<dbReference type="Pfam" id="PF01846">
    <property type="entry name" value="FF"/>
    <property type="match status" value="2"/>
</dbReference>
<dbReference type="EMBL" id="KZ309197">
    <property type="protein sequence ID" value="KAG8237631.1"/>
    <property type="molecule type" value="Genomic_DNA"/>
</dbReference>
<organism evidence="6 7">
    <name type="scientific">Ladona fulva</name>
    <name type="common">Scarce chaser dragonfly</name>
    <name type="synonym">Libellula fulva</name>
    <dbReference type="NCBI Taxonomy" id="123851"/>
    <lineage>
        <taxon>Eukaryota</taxon>
        <taxon>Metazoa</taxon>
        <taxon>Ecdysozoa</taxon>
        <taxon>Arthropoda</taxon>
        <taxon>Hexapoda</taxon>
        <taxon>Insecta</taxon>
        <taxon>Pterygota</taxon>
        <taxon>Palaeoptera</taxon>
        <taxon>Odonata</taxon>
        <taxon>Epiprocta</taxon>
        <taxon>Anisoptera</taxon>
        <taxon>Libelluloidea</taxon>
        <taxon>Libellulidae</taxon>
        <taxon>Ladona</taxon>
    </lineage>
</organism>
<evidence type="ECO:0000313" key="7">
    <source>
        <dbReference type="Proteomes" id="UP000792457"/>
    </source>
</evidence>
<dbReference type="InterPro" id="IPR045148">
    <property type="entry name" value="TCRG1-like"/>
</dbReference>
<sequence>MKDLETAKLAAAQGITTLASGSMEMGSKDEAMVVSTATESVGGGGVVNGVSEDVDERMDIGEAEEGGGEQKKEGTVEEKGAAKDSAKEGTSTQPKVQDRTRPISSTPVPRTPWCVVWTGDGRVFFYNPTSRTSVWERPEELAGRQDVDKMVATPPEAVVAVAATTGSSQTGTTATSSAGSNSSQGGVGSGAGGGSTASEKKNDDSSDDEPALKKMKRDDADGKEDASSEDGQTSGGGTPGSKGGDKKQIDIGKEAAIEAEVRAARERAVVPLETRVKQFRDMLAEKEVSAFSTWEKELHKIVFDPRYLLLTSKERKQVFEKYVKERAEEERREKRNKMRERKDEYRRLMEDANLHGKSSFSDFAQKYGKDERFRNIEKMRERESLFNEYLLEVRKREKEEKVVKREQ</sequence>
<protein>
    <recommendedName>
        <fullName evidence="8">Transcription elongation regulator 1</fullName>
    </recommendedName>
</protein>
<dbReference type="SMART" id="SM00441">
    <property type="entry name" value="FF"/>
    <property type="match status" value="2"/>
</dbReference>
<evidence type="ECO:0000259" key="5">
    <source>
        <dbReference type="PROSITE" id="PS51676"/>
    </source>
</evidence>
<feature type="coiled-coil region" evidence="2">
    <location>
        <begin position="324"/>
        <end position="355"/>
    </location>
</feature>
<reference evidence="6" key="2">
    <citation type="submission" date="2017-10" db="EMBL/GenBank/DDBJ databases">
        <title>Ladona fulva Genome sequencing and assembly.</title>
        <authorList>
            <person name="Murali S."/>
            <person name="Richards S."/>
            <person name="Bandaranaike D."/>
            <person name="Bellair M."/>
            <person name="Blankenburg K."/>
            <person name="Chao H."/>
            <person name="Dinh H."/>
            <person name="Doddapaneni H."/>
            <person name="Dugan-Rocha S."/>
            <person name="Elkadiri S."/>
            <person name="Gnanaolivu R."/>
            <person name="Hernandez B."/>
            <person name="Skinner E."/>
            <person name="Javaid M."/>
            <person name="Lee S."/>
            <person name="Li M."/>
            <person name="Ming W."/>
            <person name="Munidasa M."/>
            <person name="Muniz J."/>
            <person name="Nguyen L."/>
            <person name="Hughes D."/>
            <person name="Osuji N."/>
            <person name="Pu L.-L."/>
            <person name="Puazo M."/>
            <person name="Qu C."/>
            <person name="Quiroz J."/>
            <person name="Raj R."/>
            <person name="Weissenberger G."/>
            <person name="Xin Y."/>
            <person name="Zou X."/>
            <person name="Han Y."/>
            <person name="Worley K."/>
            <person name="Muzny D."/>
            <person name="Gibbs R."/>
        </authorList>
    </citation>
    <scope>NUCLEOTIDE SEQUENCE</scope>
    <source>
        <strain evidence="6">Sampled in the wild</strain>
    </source>
</reference>
<dbReference type="AlphaFoldDB" id="A0A8K0KLQ3"/>
<dbReference type="GO" id="GO:0070063">
    <property type="term" value="F:RNA polymerase binding"/>
    <property type="evidence" value="ECO:0007669"/>
    <property type="project" value="InterPro"/>
</dbReference>
<dbReference type="SMART" id="SM00456">
    <property type="entry name" value="WW"/>
    <property type="match status" value="1"/>
</dbReference>
<evidence type="ECO:0000313" key="6">
    <source>
        <dbReference type="EMBL" id="KAG8237631.1"/>
    </source>
</evidence>
<comment type="caution">
    <text evidence="6">The sequence shown here is derived from an EMBL/GenBank/DDBJ whole genome shotgun (WGS) entry which is preliminary data.</text>
</comment>
<dbReference type="Gene3D" id="1.10.10.440">
    <property type="entry name" value="FF domain"/>
    <property type="match status" value="2"/>
</dbReference>